<dbReference type="GeneID" id="31364461"/>
<dbReference type="InterPro" id="IPR001806">
    <property type="entry name" value="Small_GTPase"/>
</dbReference>
<gene>
    <name evidence="5" type="primary">rab32D</name>
    <name evidence="5" type="ORF">PPL_08985</name>
</gene>
<dbReference type="PROSITE" id="PS51419">
    <property type="entry name" value="RAB"/>
    <property type="match status" value="1"/>
</dbReference>
<dbReference type="AlphaFoldDB" id="D3BKA4"/>
<accession>D3BKA4</accession>
<comment type="similarity">
    <text evidence="1">Belongs to the small GTPase superfamily. Rab family.</text>
</comment>
<dbReference type="Proteomes" id="UP000001396">
    <property type="component" value="Unassembled WGS sequence"/>
</dbReference>
<proteinExistence type="inferred from homology"/>
<organism evidence="5 6">
    <name type="scientific">Heterostelium pallidum (strain ATCC 26659 / Pp 5 / PN500)</name>
    <name type="common">Cellular slime mold</name>
    <name type="synonym">Polysphondylium pallidum</name>
    <dbReference type="NCBI Taxonomy" id="670386"/>
    <lineage>
        <taxon>Eukaryota</taxon>
        <taxon>Amoebozoa</taxon>
        <taxon>Evosea</taxon>
        <taxon>Eumycetozoa</taxon>
        <taxon>Dictyostelia</taxon>
        <taxon>Acytosteliales</taxon>
        <taxon>Acytosteliaceae</taxon>
        <taxon>Heterostelium</taxon>
    </lineage>
</organism>
<evidence type="ECO:0000256" key="4">
    <source>
        <dbReference type="SAM" id="MobiDB-lite"/>
    </source>
</evidence>
<dbReference type="GO" id="GO:0003924">
    <property type="term" value="F:GTPase activity"/>
    <property type="evidence" value="ECO:0007669"/>
    <property type="project" value="InterPro"/>
</dbReference>
<evidence type="ECO:0000256" key="1">
    <source>
        <dbReference type="ARBA" id="ARBA00006270"/>
    </source>
</evidence>
<keyword evidence="6" id="KW-1185">Reference proteome</keyword>
<dbReference type="GO" id="GO:0045335">
    <property type="term" value="C:phagocytic vesicle"/>
    <property type="evidence" value="ECO:0007669"/>
    <property type="project" value="TreeGrafter"/>
</dbReference>
<dbReference type="PANTHER" id="PTHR47981:SF20">
    <property type="entry name" value="RAS-RELATED PROTEIN RAB-7A"/>
    <property type="match status" value="1"/>
</dbReference>
<evidence type="ECO:0000256" key="3">
    <source>
        <dbReference type="ARBA" id="ARBA00023134"/>
    </source>
</evidence>
<dbReference type="InterPro" id="IPR027417">
    <property type="entry name" value="P-loop_NTPase"/>
</dbReference>
<sequence length="205" mass="23536">MAEPRPFKIVFLGDTGVGKSSLFYRLVFNKFNQDYRPTTGTDFLSKSFYVRDTVCNVQLWDTSGQAKYWCLTEMFWRTADAAILVYDVCNEMLGNQLDIQADEQLQKQKQVKYETAQQWCKDNKVKLFYEVSAKESTNLKESIVKLLETLLLDQSNIDENSQDNETIESPLLQSSRNINQLTPMPMSPPSKSSPTCQDTVINQNV</sequence>
<dbReference type="InParanoid" id="D3BKA4"/>
<dbReference type="SMART" id="SM00173">
    <property type="entry name" value="RAS"/>
    <property type="match status" value="1"/>
</dbReference>
<dbReference type="PANTHER" id="PTHR47981">
    <property type="entry name" value="RAB FAMILY"/>
    <property type="match status" value="1"/>
</dbReference>
<dbReference type="GO" id="GO:0005770">
    <property type="term" value="C:late endosome"/>
    <property type="evidence" value="ECO:0007669"/>
    <property type="project" value="TreeGrafter"/>
</dbReference>
<dbReference type="GO" id="GO:0090385">
    <property type="term" value="P:phagosome-lysosome fusion"/>
    <property type="evidence" value="ECO:0007669"/>
    <property type="project" value="TreeGrafter"/>
</dbReference>
<dbReference type="GO" id="GO:0005525">
    <property type="term" value="F:GTP binding"/>
    <property type="evidence" value="ECO:0007669"/>
    <property type="project" value="UniProtKB-KW"/>
</dbReference>
<feature type="region of interest" description="Disordered" evidence="4">
    <location>
        <begin position="161"/>
        <end position="205"/>
    </location>
</feature>
<feature type="compositionally biased region" description="Polar residues" evidence="4">
    <location>
        <begin position="195"/>
        <end position="205"/>
    </location>
</feature>
<dbReference type="Gene3D" id="3.40.50.300">
    <property type="entry name" value="P-loop containing nucleotide triphosphate hydrolases"/>
    <property type="match status" value="2"/>
</dbReference>
<dbReference type="SMART" id="SM00175">
    <property type="entry name" value="RAB"/>
    <property type="match status" value="1"/>
</dbReference>
<dbReference type="EMBL" id="ADBJ01000038">
    <property type="protein sequence ID" value="EFA78334.1"/>
    <property type="molecule type" value="Genomic_DNA"/>
</dbReference>
<keyword evidence="2" id="KW-0547">Nucleotide-binding</keyword>
<keyword evidence="3" id="KW-0342">GTP-binding</keyword>
<dbReference type="CDD" id="cd00154">
    <property type="entry name" value="Rab"/>
    <property type="match status" value="1"/>
</dbReference>
<comment type="caution">
    <text evidence="5">The sequence shown here is derived from an EMBL/GenBank/DDBJ whole genome shotgun (WGS) entry which is preliminary data.</text>
</comment>
<reference evidence="5 6" key="1">
    <citation type="journal article" date="2011" name="Genome Res.">
        <title>Phylogeny-wide analysis of social amoeba genomes highlights ancient origins for complex intercellular communication.</title>
        <authorList>
            <person name="Heidel A.J."/>
            <person name="Lawal H.M."/>
            <person name="Felder M."/>
            <person name="Schilde C."/>
            <person name="Helps N.R."/>
            <person name="Tunggal B."/>
            <person name="Rivero F."/>
            <person name="John U."/>
            <person name="Schleicher M."/>
            <person name="Eichinger L."/>
            <person name="Platzer M."/>
            <person name="Noegel A.A."/>
            <person name="Schaap P."/>
            <person name="Gloeckner G."/>
        </authorList>
    </citation>
    <scope>NUCLEOTIDE SEQUENCE [LARGE SCALE GENOMIC DNA]</scope>
    <source>
        <strain evidence="6">ATCC 26659 / Pp 5 / PN500</strain>
    </source>
</reference>
<dbReference type="PRINTS" id="PR00449">
    <property type="entry name" value="RASTRNSFRMNG"/>
</dbReference>
<evidence type="ECO:0000256" key="2">
    <source>
        <dbReference type="ARBA" id="ARBA00022741"/>
    </source>
</evidence>
<dbReference type="InterPro" id="IPR005225">
    <property type="entry name" value="Small_GTP-bd"/>
</dbReference>
<dbReference type="NCBIfam" id="TIGR00231">
    <property type="entry name" value="small_GTP"/>
    <property type="match status" value="1"/>
</dbReference>
<evidence type="ECO:0000313" key="6">
    <source>
        <dbReference type="Proteomes" id="UP000001396"/>
    </source>
</evidence>
<dbReference type="PROSITE" id="PS51421">
    <property type="entry name" value="RAS"/>
    <property type="match status" value="1"/>
</dbReference>
<dbReference type="STRING" id="670386.D3BKA4"/>
<protein>
    <submittedName>
        <fullName evidence="5">Rab GTPase</fullName>
    </submittedName>
</protein>
<dbReference type="RefSeq" id="XP_020430459.1">
    <property type="nucleotide sequence ID" value="XM_020579784.1"/>
</dbReference>
<name>D3BKA4_HETP5</name>
<dbReference type="SMART" id="SM00174">
    <property type="entry name" value="RHO"/>
    <property type="match status" value="1"/>
</dbReference>
<dbReference type="Pfam" id="PF00071">
    <property type="entry name" value="Ras"/>
    <property type="match status" value="2"/>
</dbReference>
<dbReference type="OMA" id="QNDIITH"/>
<dbReference type="GO" id="GO:0005764">
    <property type="term" value="C:lysosome"/>
    <property type="evidence" value="ECO:0007669"/>
    <property type="project" value="TreeGrafter"/>
</dbReference>
<feature type="compositionally biased region" description="Polar residues" evidence="4">
    <location>
        <begin position="171"/>
        <end position="182"/>
    </location>
</feature>
<evidence type="ECO:0000313" key="5">
    <source>
        <dbReference type="EMBL" id="EFA78334.1"/>
    </source>
</evidence>
<dbReference type="SUPFAM" id="SSF52540">
    <property type="entry name" value="P-loop containing nucleoside triphosphate hydrolases"/>
    <property type="match status" value="1"/>
</dbReference>